<dbReference type="PANTHER" id="PTHR31977:SF1">
    <property type="entry name" value="UPF0696 PROTEIN C11ORF68"/>
    <property type="match status" value="1"/>
</dbReference>
<dbReference type="GeneID" id="110975251"/>
<proteinExistence type="inferred from homology"/>
<feature type="compositionally biased region" description="Acidic residues" evidence="2">
    <location>
        <begin position="88"/>
        <end position="106"/>
    </location>
</feature>
<dbReference type="Gene3D" id="3.30.760.10">
    <property type="entry name" value="RNA Cap, Translation Initiation Factor Eif4e"/>
    <property type="match status" value="1"/>
</dbReference>
<dbReference type="SUPFAM" id="SSF55418">
    <property type="entry name" value="eIF4e-like"/>
    <property type="match status" value="1"/>
</dbReference>
<dbReference type="PANTHER" id="PTHR31977">
    <property type="entry name" value="UPF0696 PROTEIN C11ORF68"/>
    <property type="match status" value="1"/>
</dbReference>
<name>A0A8B7XTC6_ACAPL</name>
<accession>A0A8B7XTC6</accession>
<gene>
    <name evidence="4" type="primary">LOC110975251</name>
</gene>
<feature type="region of interest" description="Disordered" evidence="2">
    <location>
        <begin position="78"/>
        <end position="106"/>
    </location>
</feature>
<organism evidence="3 4">
    <name type="scientific">Acanthaster planci</name>
    <name type="common">Crown-of-thorns starfish</name>
    <dbReference type="NCBI Taxonomy" id="133434"/>
    <lineage>
        <taxon>Eukaryota</taxon>
        <taxon>Metazoa</taxon>
        <taxon>Echinodermata</taxon>
        <taxon>Eleutherozoa</taxon>
        <taxon>Asterozoa</taxon>
        <taxon>Asteroidea</taxon>
        <taxon>Valvatacea</taxon>
        <taxon>Valvatida</taxon>
        <taxon>Acanthasteridae</taxon>
        <taxon>Acanthaster</taxon>
    </lineage>
</organism>
<dbReference type="Pfam" id="PF08939">
    <property type="entry name" value="Bles03"/>
    <property type="match status" value="1"/>
</dbReference>
<dbReference type="Proteomes" id="UP000694845">
    <property type="component" value="Unplaced"/>
</dbReference>
<dbReference type="InterPro" id="IPR023398">
    <property type="entry name" value="TIF_eIF4e-like"/>
</dbReference>
<dbReference type="OrthoDB" id="10067381at2759"/>
<protein>
    <submittedName>
        <fullName evidence="4">UPF0696 protein C11orf68 homolog isoform X1</fullName>
    </submittedName>
</protein>
<evidence type="ECO:0000313" key="4">
    <source>
        <dbReference type="RefSeq" id="XP_022083265.1"/>
    </source>
</evidence>
<dbReference type="InterPro" id="IPR015034">
    <property type="entry name" value="Bles03"/>
</dbReference>
<evidence type="ECO:0000313" key="3">
    <source>
        <dbReference type="Proteomes" id="UP000694845"/>
    </source>
</evidence>
<reference evidence="4" key="1">
    <citation type="submission" date="2025-08" db="UniProtKB">
        <authorList>
            <consortium name="RefSeq"/>
        </authorList>
    </citation>
    <scope>IDENTIFICATION</scope>
</reference>
<dbReference type="RefSeq" id="XP_022083265.1">
    <property type="nucleotide sequence ID" value="XM_022227573.1"/>
</dbReference>
<evidence type="ECO:0000256" key="2">
    <source>
        <dbReference type="SAM" id="MobiDB-lite"/>
    </source>
</evidence>
<sequence length="351" mass="39884">MIVSQKNLIFPCFTQVYYKLNKGNYKQDDRMGQPWIIFDPSTENLDTFLTEKAPSKISSLDGHNWICVRHSKMNTQAADQAADLPDSNSDDDQNEELVSDEQEDGEASCLDMYTAWEELCATMRPTHEAICQFAKAQRCLVGKWLLFAETGNAVDELWSKVARAVLEGKLGISAKVSVRNDRHRSHVICIYNSDFTDVEAVRRLEKGIRSLGFCKNMTYKADLFTYLGVYAKNHYGVKPTIYSSKLDAIKRELVFQYDQRRATDNPRRHSHRRKPAKHDAMEDKSQRKMTDFFKENSSSSPGKRKHQSPSASQSQEDEPTSKLPKRIESINDPSSTALDPGAPSLPVLHPL</sequence>
<comment type="similarity">
    <text evidence="1">Belongs to the UPF0696 family.</text>
</comment>
<dbReference type="AlphaFoldDB" id="A0A8B7XTC6"/>
<feature type="region of interest" description="Disordered" evidence="2">
    <location>
        <begin position="259"/>
        <end position="351"/>
    </location>
</feature>
<evidence type="ECO:0000256" key="1">
    <source>
        <dbReference type="ARBA" id="ARBA00010568"/>
    </source>
</evidence>
<dbReference type="KEGG" id="aplc:110975251"/>
<keyword evidence="3" id="KW-1185">Reference proteome</keyword>
<feature type="compositionally biased region" description="Basic and acidic residues" evidence="2">
    <location>
        <begin position="277"/>
        <end position="294"/>
    </location>
</feature>